<keyword evidence="1" id="KW-1133">Transmembrane helix</keyword>
<dbReference type="InterPro" id="IPR010718">
    <property type="entry name" value="DUF1294"/>
</dbReference>
<dbReference type="Pfam" id="PF06961">
    <property type="entry name" value="DUF1294"/>
    <property type="match status" value="1"/>
</dbReference>
<organism evidence="2 3">
    <name type="scientific">Desulfosporosinus orientis (strain ATCC 19365 / DSM 765 / NCIMB 8382 / VKM B-1628 / Singapore I)</name>
    <name type="common">Desulfotomaculum orientis</name>
    <dbReference type="NCBI Taxonomy" id="768706"/>
    <lineage>
        <taxon>Bacteria</taxon>
        <taxon>Bacillati</taxon>
        <taxon>Bacillota</taxon>
        <taxon>Clostridia</taxon>
        <taxon>Eubacteriales</taxon>
        <taxon>Desulfitobacteriaceae</taxon>
        <taxon>Desulfosporosinus</taxon>
    </lineage>
</organism>
<sequence>MNWWFLWGAYFLWNSYVFVAMWRDKRRAKLHRWRIPETRLLIMGAAFGGVGLYAGMKCFRHKTAHLKFVIGAPLLIVVNLAMIGFFYYFTI</sequence>
<keyword evidence="1" id="KW-0812">Transmembrane</keyword>
<gene>
    <name evidence="2" type="ordered locus">Desor_1356</name>
</gene>
<feature type="transmembrane region" description="Helical" evidence="1">
    <location>
        <begin position="6"/>
        <end position="22"/>
    </location>
</feature>
<evidence type="ECO:0000256" key="1">
    <source>
        <dbReference type="SAM" id="Phobius"/>
    </source>
</evidence>
<protein>
    <submittedName>
        <fullName evidence="2">Putative membrane protein</fullName>
    </submittedName>
</protein>
<keyword evidence="1" id="KW-0472">Membrane</keyword>
<feature type="transmembrane region" description="Helical" evidence="1">
    <location>
        <begin position="68"/>
        <end position="89"/>
    </location>
</feature>
<name>G7W5S9_DESOD</name>
<dbReference type="STRING" id="768706.Desor_1356"/>
<dbReference type="HOGENOM" id="CLU_091970_3_0_9"/>
<dbReference type="RefSeq" id="WP_014183836.1">
    <property type="nucleotide sequence ID" value="NC_016584.1"/>
</dbReference>
<evidence type="ECO:0000313" key="3">
    <source>
        <dbReference type="Proteomes" id="UP000006346"/>
    </source>
</evidence>
<proteinExistence type="predicted"/>
<dbReference type="eggNOG" id="COG3326">
    <property type="taxonomic scope" value="Bacteria"/>
</dbReference>
<keyword evidence="3" id="KW-1185">Reference proteome</keyword>
<reference evidence="2 3" key="2">
    <citation type="journal article" date="2012" name="J. Bacteriol.">
        <title>Complete genome sequences of Desulfosporosinus orientis DSM765T, Desulfosporosinus youngiae DSM17734T, Desulfosporosinus meridiei DSM13257T, and Desulfosporosinus acidiphilus DSM22704T.</title>
        <authorList>
            <person name="Pester M."/>
            <person name="Brambilla E."/>
            <person name="Alazard D."/>
            <person name="Rattei T."/>
            <person name="Weinmaier T."/>
            <person name="Han J."/>
            <person name="Lucas S."/>
            <person name="Lapidus A."/>
            <person name="Cheng J.F."/>
            <person name="Goodwin L."/>
            <person name="Pitluck S."/>
            <person name="Peters L."/>
            <person name="Ovchinnikova G."/>
            <person name="Teshima H."/>
            <person name="Detter J.C."/>
            <person name="Han C.S."/>
            <person name="Tapia R."/>
            <person name="Land M.L."/>
            <person name="Hauser L."/>
            <person name="Kyrpides N.C."/>
            <person name="Ivanova N.N."/>
            <person name="Pagani I."/>
            <person name="Huntmann M."/>
            <person name="Wei C.L."/>
            <person name="Davenport K.W."/>
            <person name="Daligault H."/>
            <person name="Chain P.S."/>
            <person name="Chen A."/>
            <person name="Mavromatis K."/>
            <person name="Markowitz V."/>
            <person name="Szeto E."/>
            <person name="Mikhailova N."/>
            <person name="Pati A."/>
            <person name="Wagner M."/>
            <person name="Woyke T."/>
            <person name="Ollivier B."/>
            <person name="Klenk H.P."/>
            <person name="Spring S."/>
            <person name="Loy A."/>
        </authorList>
    </citation>
    <scope>NUCLEOTIDE SEQUENCE [LARGE SCALE GENOMIC DNA]</scope>
    <source>
        <strain evidence="3">ATCC 19365 / DSM 765 / NCIMB 8382 / VKM B-1628</strain>
    </source>
</reference>
<dbReference type="Proteomes" id="UP000006346">
    <property type="component" value="Chromosome"/>
</dbReference>
<reference evidence="3" key="1">
    <citation type="submission" date="2011-11" db="EMBL/GenBank/DDBJ databases">
        <title>Complete sequence of Desulfosporosinus orientis DSM 765.</title>
        <authorList>
            <person name="Lucas S."/>
            <person name="Han J."/>
            <person name="Lapidus A."/>
            <person name="Cheng J.-F."/>
            <person name="Goodwin L."/>
            <person name="Pitluck S."/>
            <person name="Peters L."/>
            <person name="Ovchinnikova G."/>
            <person name="Teshima H."/>
            <person name="Detter J.C."/>
            <person name="Han C."/>
            <person name="Tapia R."/>
            <person name="Land M."/>
            <person name="Hauser L."/>
            <person name="Kyrpides N."/>
            <person name="Ivanova N."/>
            <person name="Pagani I."/>
            <person name="Pester M."/>
            <person name="Spring S."/>
            <person name="Ollivier B."/>
            <person name="Rattei T."/>
            <person name="Klenk H.-P."/>
            <person name="Wagner M."/>
            <person name="Loy A."/>
            <person name="Woyke T."/>
        </authorList>
    </citation>
    <scope>NUCLEOTIDE SEQUENCE [LARGE SCALE GENOMIC DNA]</scope>
    <source>
        <strain evidence="3">ATCC 19365 / DSM 765 / NCIMB 8382 / VKM B-1628</strain>
    </source>
</reference>
<dbReference type="EMBL" id="CP003108">
    <property type="protein sequence ID" value="AET67017.1"/>
    <property type="molecule type" value="Genomic_DNA"/>
</dbReference>
<feature type="transmembrane region" description="Helical" evidence="1">
    <location>
        <begin position="38"/>
        <end position="56"/>
    </location>
</feature>
<evidence type="ECO:0000313" key="2">
    <source>
        <dbReference type="EMBL" id="AET67017.1"/>
    </source>
</evidence>
<accession>G7W5S9</accession>
<dbReference type="KEGG" id="dor:Desor_1356"/>
<dbReference type="PATRIC" id="fig|768706.3.peg.1343"/>
<dbReference type="AlphaFoldDB" id="G7W5S9"/>